<reference evidence="2 3" key="1">
    <citation type="journal article" date="2016" name="Nat. Commun.">
        <title>Thousands of microbial genomes shed light on interconnected biogeochemical processes in an aquifer system.</title>
        <authorList>
            <person name="Anantharaman K."/>
            <person name="Brown C.T."/>
            <person name="Hug L.A."/>
            <person name="Sharon I."/>
            <person name="Castelle C.J."/>
            <person name="Probst A.J."/>
            <person name="Thomas B.C."/>
            <person name="Singh A."/>
            <person name="Wilkins M.J."/>
            <person name="Karaoz U."/>
            <person name="Brodie E.L."/>
            <person name="Williams K.H."/>
            <person name="Hubbard S.S."/>
            <person name="Banfield J.F."/>
        </authorList>
    </citation>
    <scope>NUCLEOTIDE SEQUENCE [LARGE SCALE GENOMIC DNA]</scope>
</reference>
<accession>A0A1F8H998</accession>
<dbReference type="EMBL" id="MGKW01000018">
    <property type="protein sequence ID" value="OGN34127.1"/>
    <property type="molecule type" value="Genomic_DNA"/>
</dbReference>
<sequence length="156" mass="16566">MIKWLIAIIVVIVGGVILFTYKGTSPSVSPTPTISITPTETPTATPTTTPTPTNVTVTYTDSGYSPKSVTIKVGDSVTFANNSSRNMWTASGVHPTHTAYSGTSLSQHCPDTAEVAFDECKGEAAGTSWTFIFTKTGTWGYHNHSRSSDMGTVIVQ</sequence>
<name>A0A1F8H998_9BACT</name>
<evidence type="ECO:0000313" key="2">
    <source>
        <dbReference type="EMBL" id="OGN34127.1"/>
    </source>
</evidence>
<feature type="region of interest" description="Disordered" evidence="1">
    <location>
        <begin position="30"/>
        <end position="50"/>
    </location>
</feature>
<organism evidence="2 3">
    <name type="scientific">Candidatus Yanofskybacteria bacterium RIFCSPLOWO2_02_FULL_47_9b</name>
    <dbReference type="NCBI Taxonomy" id="1802708"/>
    <lineage>
        <taxon>Bacteria</taxon>
        <taxon>Candidatus Yanofskyibacteriota</taxon>
    </lineage>
</organism>
<evidence type="ECO:0000313" key="3">
    <source>
        <dbReference type="Proteomes" id="UP000178155"/>
    </source>
</evidence>
<evidence type="ECO:0008006" key="4">
    <source>
        <dbReference type="Google" id="ProtNLM"/>
    </source>
</evidence>
<gene>
    <name evidence="2" type="ORF">A3I39_00350</name>
</gene>
<protein>
    <recommendedName>
        <fullName evidence="4">EfeO-type cupredoxin-like domain-containing protein</fullName>
    </recommendedName>
</protein>
<proteinExistence type="predicted"/>
<dbReference type="AlphaFoldDB" id="A0A1F8H998"/>
<comment type="caution">
    <text evidence="2">The sequence shown here is derived from an EMBL/GenBank/DDBJ whole genome shotgun (WGS) entry which is preliminary data.</text>
</comment>
<dbReference type="SUPFAM" id="SSF49503">
    <property type="entry name" value="Cupredoxins"/>
    <property type="match status" value="1"/>
</dbReference>
<evidence type="ECO:0000256" key="1">
    <source>
        <dbReference type="SAM" id="MobiDB-lite"/>
    </source>
</evidence>
<dbReference type="Gene3D" id="2.60.40.420">
    <property type="entry name" value="Cupredoxins - blue copper proteins"/>
    <property type="match status" value="1"/>
</dbReference>
<dbReference type="InterPro" id="IPR008972">
    <property type="entry name" value="Cupredoxin"/>
</dbReference>
<dbReference type="Proteomes" id="UP000178155">
    <property type="component" value="Unassembled WGS sequence"/>
</dbReference>